<evidence type="ECO:0000313" key="3">
    <source>
        <dbReference type="Proteomes" id="UP000799537"/>
    </source>
</evidence>
<keyword evidence="3" id="KW-1185">Reference proteome</keyword>
<protein>
    <recommendedName>
        <fullName evidence="1">Heterokaryon incompatibility domain-containing protein</fullName>
    </recommendedName>
</protein>
<dbReference type="PANTHER" id="PTHR33112:SF13">
    <property type="entry name" value="HETEROKARYON INCOMPATIBILITY DOMAIN-CONTAINING PROTEIN"/>
    <property type="match status" value="1"/>
</dbReference>
<name>A0A6A6C455_ZASCE</name>
<reference evidence="2" key="1">
    <citation type="journal article" date="2020" name="Stud. Mycol.">
        <title>101 Dothideomycetes genomes: a test case for predicting lifestyles and emergence of pathogens.</title>
        <authorList>
            <person name="Haridas S."/>
            <person name="Albert R."/>
            <person name="Binder M."/>
            <person name="Bloem J."/>
            <person name="Labutti K."/>
            <person name="Salamov A."/>
            <person name="Andreopoulos B."/>
            <person name="Baker S."/>
            <person name="Barry K."/>
            <person name="Bills G."/>
            <person name="Bluhm B."/>
            <person name="Cannon C."/>
            <person name="Castanera R."/>
            <person name="Culley D."/>
            <person name="Daum C."/>
            <person name="Ezra D."/>
            <person name="Gonzalez J."/>
            <person name="Henrissat B."/>
            <person name="Kuo A."/>
            <person name="Liang C."/>
            <person name="Lipzen A."/>
            <person name="Lutzoni F."/>
            <person name="Magnuson J."/>
            <person name="Mondo S."/>
            <person name="Nolan M."/>
            <person name="Ohm R."/>
            <person name="Pangilinan J."/>
            <person name="Park H.-J."/>
            <person name="Ramirez L."/>
            <person name="Alfaro M."/>
            <person name="Sun H."/>
            <person name="Tritt A."/>
            <person name="Yoshinaga Y."/>
            <person name="Zwiers L.-H."/>
            <person name="Turgeon B."/>
            <person name="Goodwin S."/>
            <person name="Spatafora J."/>
            <person name="Crous P."/>
            <person name="Grigoriev I."/>
        </authorList>
    </citation>
    <scope>NUCLEOTIDE SEQUENCE</scope>
    <source>
        <strain evidence="2">ATCC 36951</strain>
    </source>
</reference>
<dbReference type="OrthoDB" id="2958217at2759"/>
<sequence>MNQNEDKDRLIALSSLSRSAGNTGWPDVLQLAKGWLRLCLESHDECPSHTIPARLPRRLLALSGRRAKLIDTTGQTVSVSYATLSHCWGGMPSFLLTSQTMNNLQEGLAFSDFDPTFHDAMLTTQALGTDYLWIDCYCIIQGTDNASRKDWLEQSVLMHEIYANGIINIGAA</sequence>
<dbReference type="Pfam" id="PF06985">
    <property type="entry name" value="HET"/>
    <property type="match status" value="1"/>
</dbReference>
<dbReference type="RefSeq" id="XP_033661065.1">
    <property type="nucleotide sequence ID" value="XM_033810799.1"/>
</dbReference>
<proteinExistence type="predicted"/>
<dbReference type="InterPro" id="IPR010730">
    <property type="entry name" value="HET"/>
</dbReference>
<dbReference type="EMBL" id="ML993629">
    <property type="protein sequence ID" value="KAF2160176.1"/>
    <property type="molecule type" value="Genomic_DNA"/>
</dbReference>
<dbReference type="GeneID" id="54564071"/>
<evidence type="ECO:0000313" key="2">
    <source>
        <dbReference type="EMBL" id="KAF2160176.1"/>
    </source>
</evidence>
<evidence type="ECO:0000259" key="1">
    <source>
        <dbReference type="Pfam" id="PF06985"/>
    </source>
</evidence>
<organism evidence="2 3">
    <name type="scientific">Zasmidium cellare ATCC 36951</name>
    <dbReference type="NCBI Taxonomy" id="1080233"/>
    <lineage>
        <taxon>Eukaryota</taxon>
        <taxon>Fungi</taxon>
        <taxon>Dikarya</taxon>
        <taxon>Ascomycota</taxon>
        <taxon>Pezizomycotina</taxon>
        <taxon>Dothideomycetes</taxon>
        <taxon>Dothideomycetidae</taxon>
        <taxon>Mycosphaerellales</taxon>
        <taxon>Mycosphaerellaceae</taxon>
        <taxon>Zasmidium</taxon>
    </lineage>
</organism>
<accession>A0A6A6C455</accession>
<dbReference type="PANTHER" id="PTHR33112">
    <property type="entry name" value="DOMAIN PROTEIN, PUTATIVE-RELATED"/>
    <property type="match status" value="1"/>
</dbReference>
<dbReference type="AlphaFoldDB" id="A0A6A6C455"/>
<gene>
    <name evidence="2" type="ORF">M409DRAFT_37814</name>
</gene>
<feature type="non-terminal residue" evidence="2">
    <location>
        <position position="172"/>
    </location>
</feature>
<dbReference type="Proteomes" id="UP000799537">
    <property type="component" value="Unassembled WGS sequence"/>
</dbReference>
<feature type="domain" description="Heterokaryon incompatibility" evidence="1">
    <location>
        <begin position="81"/>
        <end position="171"/>
    </location>
</feature>